<reference evidence="1 2" key="1">
    <citation type="journal article" date="2019" name="Sci. Rep.">
        <title>Orb-weaving spider Araneus ventricosus genome elucidates the spidroin gene catalogue.</title>
        <authorList>
            <person name="Kono N."/>
            <person name="Nakamura H."/>
            <person name="Ohtoshi R."/>
            <person name="Moran D.A.P."/>
            <person name="Shinohara A."/>
            <person name="Yoshida Y."/>
            <person name="Fujiwara M."/>
            <person name="Mori M."/>
            <person name="Tomita M."/>
            <person name="Arakawa K."/>
        </authorList>
    </citation>
    <scope>NUCLEOTIDE SEQUENCE [LARGE SCALE GENOMIC DNA]</scope>
</reference>
<dbReference type="EMBL" id="BGPR01001956">
    <property type="protein sequence ID" value="GBM65032.1"/>
    <property type="molecule type" value="Genomic_DNA"/>
</dbReference>
<protein>
    <submittedName>
        <fullName evidence="1">Uncharacterized protein</fullName>
    </submittedName>
</protein>
<gene>
    <name evidence="1" type="ORF">AVEN_68953_1</name>
</gene>
<organism evidence="1 2">
    <name type="scientific">Araneus ventricosus</name>
    <name type="common">Orbweaver spider</name>
    <name type="synonym">Epeira ventricosa</name>
    <dbReference type="NCBI Taxonomy" id="182803"/>
    <lineage>
        <taxon>Eukaryota</taxon>
        <taxon>Metazoa</taxon>
        <taxon>Ecdysozoa</taxon>
        <taxon>Arthropoda</taxon>
        <taxon>Chelicerata</taxon>
        <taxon>Arachnida</taxon>
        <taxon>Araneae</taxon>
        <taxon>Araneomorphae</taxon>
        <taxon>Entelegynae</taxon>
        <taxon>Araneoidea</taxon>
        <taxon>Araneidae</taxon>
        <taxon>Araneus</taxon>
    </lineage>
</organism>
<accession>A0A4Y2HI65</accession>
<proteinExistence type="predicted"/>
<evidence type="ECO:0000313" key="1">
    <source>
        <dbReference type="EMBL" id="GBM65032.1"/>
    </source>
</evidence>
<keyword evidence="2" id="KW-1185">Reference proteome</keyword>
<dbReference type="AlphaFoldDB" id="A0A4Y2HI65"/>
<comment type="caution">
    <text evidence="1">The sequence shown here is derived from an EMBL/GenBank/DDBJ whole genome shotgun (WGS) entry which is preliminary data.</text>
</comment>
<evidence type="ECO:0000313" key="2">
    <source>
        <dbReference type="Proteomes" id="UP000499080"/>
    </source>
</evidence>
<name>A0A4Y2HI65_ARAVE</name>
<dbReference type="Proteomes" id="UP000499080">
    <property type="component" value="Unassembled WGS sequence"/>
</dbReference>
<sequence length="221" mass="25067">MQDLFYLAYFSWERSVKTVVLYDTSKDSTEDDVARITVAAVNLQKGIFKNRIVRDPTRHLFEKVGKTFMDVPKFLLRQGSKSQNSSHPLSSSPTLGFRVSFLASTRGPNVGRSFVLLLPSLRRPKLESADEVLDFEFVGIPPLPIICSKFHKSSILTIGFSFPCSKNSKMDQRWMARLRHVLQLVDTIPETSCDRCDLVAESLLRGQRVADSKPTFTEDMM</sequence>